<dbReference type="Pfam" id="PF10067">
    <property type="entry name" value="DUF2306"/>
    <property type="match status" value="1"/>
</dbReference>
<reference evidence="3 4" key="1">
    <citation type="submission" date="2019-03" db="EMBL/GenBank/DDBJ databases">
        <title>Genomic Encyclopedia of Type Strains, Phase III (KMG-III): the genomes of soil and plant-associated and newly described type strains.</title>
        <authorList>
            <person name="Whitman W."/>
        </authorList>
    </citation>
    <scope>NUCLEOTIDE SEQUENCE [LARGE SCALE GENOMIC DNA]</scope>
    <source>
        <strain evidence="3 4">VKM Ac-2527</strain>
    </source>
</reference>
<keyword evidence="2" id="KW-1133">Transmembrane helix</keyword>
<dbReference type="EMBL" id="SNWQ01000010">
    <property type="protein sequence ID" value="TDO46733.1"/>
    <property type="molecule type" value="Genomic_DNA"/>
</dbReference>
<feature type="region of interest" description="Disordered" evidence="1">
    <location>
        <begin position="1"/>
        <end position="23"/>
    </location>
</feature>
<comment type="caution">
    <text evidence="3">The sequence shown here is derived from an EMBL/GenBank/DDBJ whole genome shotgun (WGS) entry which is preliminary data.</text>
</comment>
<dbReference type="AlphaFoldDB" id="A0A4R6KBV6"/>
<keyword evidence="4" id="KW-1185">Reference proteome</keyword>
<feature type="transmembrane region" description="Helical" evidence="2">
    <location>
        <begin position="132"/>
        <end position="154"/>
    </location>
</feature>
<feature type="transmembrane region" description="Helical" evidence="2">
    <location>
        <begin position="198"/>
        <end position="217"/>
    </location>
</feature>
<keyword evidence="2" id="KW-0812">Transmembrane</keyword>
<name>A0A4R6KBV6_9ACTN</name>
<organism evidence="3 4">
    <name type="scientific">Kribbella caucasensis</name>
    <dbReference type="NCBI Taxonomy" id="2512215"/>
    <lineage>
        <taxon>Bacteria</taxon>
        <taxon>Bacillati</taxon>
        <taxon>Actinomycetota</taxon>
        <taxon>Actinomycetes</taxon>
        <taxon>Propionibacteriales</taxon>
        <taxon>Kribbellaceae</taxon>
        <taxon>Kribbella</taxon>
    </lineage>
</organism>
<protein>
    <submittedName>
        <fullName evidence="3">Putative membrane protein DUF2306</fullName>
    </submittedName>
</protein>
<feature type="transmembrane region" description="Helical" evidence="2">
    <location>
        <begin position="166"/>
        <end position="186"/>
    </location>
</feature>
<dbReference type="OrthoDB" id="4698148at2"/>
<sequence length="235" mass="25092">MTQYAAPRTRPASQRRPRSRDGSSWRVPTALLALTIIPLVAGSLRLLEIAGGPQLLPTNPRIDASPVPLVLHVVAAAVYAVVGAFQFPARIRRAHRAWHRRAGRVLIGAGLVVAGSGLWMTLFYPGAPGGDLLWTARLVAGSAIATSIVLGFTAIRRRDIDAHRAWMIRAYALTVAAGTQVFTQGIGEGLFGTTDLSTGLSVSSGWVINAAVAEWAIHRPRARRTRRARVATAGS</sequence>
<feature type="transmembrane region" description="Helical" evidence="2">
    <location>
        <begin position="67"/>
        <end position="85"/>
    </location>
</feature>
<keyword evidence="2" id="KW-0472">Membrane</keyword>
<evidence type="ECO:0000313" key="3">
    <source>
        <dbReference type="EMBL" id="TDO46733.1"/>
    </source>
</evidence>
<evidence type="ECO:0000256" key="1">
    <source>
        <dbReference type="SAM" id="MobiDB-lite"/>
    </source>
</evidence>
<gene>
    <name evidence="3" type="ORF">EV643_110116</name>
</gene>
<dbReference type="Proteomes" id="UP000295388">
    <property type="component" value="Unassembled WGS sequence"/>
</dbReference>
<dbReference type="RefSeq" id="WP_133801894.1">
    <property type="nucleotide sequence ID" value="NZ_SNWQ01000010.1"/>
</dbReference>
<accession>A0A4R6KBV6</accession>
<feature type="transmembrane region" description="Helical" evidence="2">
    <location>
        <begin position="105"/>
        <end position="126"/>
    </location>
</feature>
<dbReference type="InterPro" id="IPR018750">
    <property type="entry name" value="DUF2306_membrane"/>
</dbReference>
<evidence type="ECO:0000256" key="2">
    <source>
        <dbReference type="SAM" id="Phobius"/>
    </source>
</evidence>
<proteinExistence type="predicted"/>
<evidence type="ECO:0000313" key="4">
    <source>
        <dbReference type="Proteomes" id="UP000295388"/>
    </source>
</evidence>
<feature type="transmembrane region" description="Helical" evidence="2">
    <location>
        <begin position="25"/>
        <end position="47"/>
    </location>
</feature>